<evidence type="ECO:0000313" key="2">
    <source>
        <dbReference type="Proteomes" id="UP000235406"/>
    </source>
</evidence>
<name>A0A2N7KCH3_9VIBR</name>
<accession>A0A2N7KCH3</accession>
<dbReference type="AlphaFoldDB" id="A0A2N7KCH3"/>
<proteinExistence type="predicted"/>
<comment type="caution">
    <text evidence="1">The sequence shown here is derived from an EMBL/GenBank/DDBJ whole genome shotgun (WGS) entry which is preliminary data.</text>
</comment>
<gene>
    <name evidence="1" type="ORF">BCT49_24900</name>
</gene>
<protein>
    <submittedName>
        <fullName evidence="1">Uncharacterized protein</fullName>
    </submittedName>
</protein>
<sequence length="289" mass="33076">MTSTDKEKANQSEVSVVNETPILDPNTEVEIINLANPFDVRGKCYLYHEEEGELKHMLLRKDDKKKTSLIKELTEVKNAGQLNETQLSKEYPFLASQKQIILLPYSPISRSHISSDTYPENKINRTKIINTFWKSELNLSYDAAEGLILVCSFLAKNVDRHTLGLGISKTKIAVSLGMSVRRVSDILERLKELGYVNFYKEKVKRGNLSLGTFVQLTHTFSTQFLKSIDTPTKNQTDTSYKPPENTSHERHFEFMKRLNNLRLNLKKFIIDSKEPIPPVVLEQVFKALG</sequence>
<dbReference type="EMBL" id="MCZK01000081">
    <property type="protein sequence ID" value="PMM73228.1"/>
    <property type="molecule type" value="Genomic_DNA"/>
</dbReference>
<organism evidence="1 2">
    <name type="scientific">Vibrio lentus</name>
    <dbReference type="NCBI Taxonomy" id="136468"/>
    <lineage>
        <taxon>Bacteria</taxon>
        <taxon>Pseudomonadati</taxon>
        <taxon>Pseudomonadota</taxon>
        <taxon>Gammaproteobacteria</taxon>
        <taxon>Vibrionales</taxon>
        <taxon>Vibrionaceae</taxon>
        <taxon>Vibrio</taxon>
    </lineage>
</organism>
<reference evidence="2" key="1">
    <citation type="submission" date="2016-07" db="EMBL/GenBank/DDBJ databases">
        <title>Nontailed viruses are major unrecognized killers of bacteria in the ocean.</title>
        <authorList>
            <person name="Kauffman K."/>
            <person name="Hussain F."/>
            <person name="Yang J."/>
            <person name="Arevalo P."/>
            <person name="Brown J."/>
            <person name="Cutler M."/>
            <person name="Kelly L."/>
            <person name="Polz M.F."/>
        </authorList>
    </citation>
    <scope>NUCLEOTIDE SEQUENCE [LARGE SCALE GENOMIC DNA]</scope>
    <source>
        <strain evidence="2">10N.261.46.F8</strain>
    </source>
</reference>
<dbReference type="Proteomes" id="UP000235406">
    <property type="component" value="Unassembled WGS sequence"/>
</dbReference>
<evidence type="ECO:0000313" key="1">
    <source>
        <dbReference type="EMBL" id="PMM73228.1"/>
    </source>
</evidence>
<dbReference type="RefSeq" id="WP_198595825.1">
    <property type="nucleotide sequence ID" value="NZ_CAWNVI010000081.1"/>
</dbReference>